<dbReference type="EnsemblMetazoa" id="G12664.1">
    <property type="protein sequence ID" value="G12664.1:cds"/>
    <property type="gene ID" value="G12664"/>
</dbReference>
<evidence type="ECO:0000313" key="2">
    <source>
        <dbReference type="EnsemblMetazoa" id="G12664.1:cds"/>
    </source>
</evidence>
<protein>
    <submittedName>
        <fullName evidence="2">Uncharacterized protein</fullName>
    </submittedName>
</protein>
<accession>A0A8W8I5H6</accession>
<keyword evidence="3" id="KW-1185">Reference proteome</keyword>
<proteinExistence type="predicted"/>
<dbReference type="AlphaFoldDB" id="A0A8W8I5H6"/>
<sequence>MRQLLPWTIGGLRVAPNPPRCPAVAQCFHIHLPSSATVFVVYDSLSEKTRMRRGILREMEKARADKKAESVAEQKKSWNEWKEAKKAENRRKREEMNTKTETIGS</sequence>
<feature type="region of interest" description="Disordered" evidence="1">
    <location>
        <begin position="66"/>
        <end position="105"/>
    </location>
</feature>
<organism evidence="2 3">
    <name type="scientific">Magallana gigas</name>
    <name type="common">Pacific oyster</name>
    <name type="synonym">Crassostrea gigas</name>
    <dbReference type="NCBI Taxonomy" id="29159"/>
    <lineage>
        <taxon>Eukaryota</taxon>
        <taxon>Metazoa</taxon>
        <taxon>Spiralia</taxon>
        <taxon>Lophotrochozoa</taxon>
        <taxon>Mollusca</taxon>
        <taxon>Bivalvia</taxon>
        <taxon>Autobranchia</taxon>
        <taxon>Pteriomorphia</taxon>
        <taxon>Ostreida</taxon>
        <taxon>Ostreoidea</taxon>
        <taxon>Ostreidae</taxon>
        <taxon>Magallana</taxon>
    </lineage>
</organism>
<evidence type="ECO:0000313" key="3">
    <source>
        <dbReference type="Proteomes" id="UP000005408"/>
    </source>
</evidence>
<reference evidence="2" key="1">
    <citation type="submission" date="2022-08" db="UniProtKB">
        <authorList>
            <consortium name="EnsemblMetazoa"/>
        </authorList>
    </citation>
    <scope>IDENTIFICATION</scope>
    <source>
        <strain evidence="2">05x7-T-G4-1.051#20</strain>
    </source>
</reference>
<name>A0A8W8I5H6_MAGGI</name>
<dbReference type="Proteomes" id="UP000005408">
    <property type="component" value="Unassembled WGS sequence"/>
</dbReference>
<evidence type="ECO:0000256" key="1">
    <source>
        <dbReference type="SAM" id="MobiDB-lite"/>
    </source>
</evidence>
<feature type="compositionally biased region" description="Basic and acidic residues" evidence="1">
    <location>
        <begin position="66"/>
        <end position="98"/>
    </location>
</feature>